<feature type="compositionally biased region" description="Polar residues" evidence="2">
    <location>
        <begin position="683"/>
        <end position="705"/>
    </location>
</feature>
<feature type="region of interest" description="Disordered" evidence="2">
    <location>
        <begin position="764"/>
        <end position="783"/>
    </location>
</feature>
<feature type="transmembrane region" description="Helical" evidence="3">
    <location>
        <begin position="133"/>
        <end position="152"/>
    </location>
</feature>
<feature type="region of interest" description="Disordered" evidence="2">
    <location>
        <begin position="435"/>
        <end position="505"/>
    </location>
</feature>
<evidence type="ECO:0000256" key="3">
    <source>
        <dbReference type="SAM" id="Phobius"/>
    </source>
</evidence>
<sequence>MALTLGIPVSQGALLLGYLSVSAIFGKLLCGRLADLPRVRRLYIFVISATVLSLSSMCVTAAKSYHGLLAYTLVAGFFDGCFVVTVPLITQDIVGKDLMAKAIGSLYGVVAFPLTLGPPLLGELYKSTDSFTAAFFVCSGFILVGVSLIYVVQRIRPDLIHKEEPGRQEVYDSSLIPSPSIHSTSVVDTLSGMFITDPSLSASHLDPMEIGSYQRFDSFRREDSRATFLEPVQGRMANQSEIDAVYRQAVDNLDNISNTSGVSVHRRNGSDTSGIAKAYVAAQSRSGSAFSGSILSSSEMAGNLSDSPSDLQITLGETNDLPKSGESCATLVNANIGESPQEGEINIPGDSMILQECDHQEKLSVTSANKYRTATSPTIDIPTVLEAGYIKKPDSDVSDLLTKIQPSQTELDISPEPMITENRDIELESNRKRRTGALETGSNEQNDTGSISSTDDAINDIEKAFVPTTEGVDTDGETFQDSDRRTRSLLVEASSPEKEESVEPQDFNEMLELVRIPPPPAVPRTGQLVTLGTEAIEDRKNVSLTEIKLLNADQDDINEKEVVEDNSSSKDVSTSQRKERLHLAIIDQLNLLSERLEAVAARQIQEEEEEENGEGNRPDQRHVFSPALQSLPLTPLYSANHSVPLTPVRAWSSFVSTPAPTPRQTPPSAFLTTAPTPIHTPRTPAQSVSGVCTPSDTSVANPSQSNFYETGQINYRDSSNWDDAIDVCSPSPSQSRRRSRCSSFSEVGQEFVLNEWSLRDMHGSTEAFSSKPSSGTNSSVSNSARSMADLNCMSEPIDVVVTTINESHGGHVNSPENVSPNQQLGLSVTMCLPQKPYLQYENTDASRQNPFQQPCLNSNQTVLQTNQMNDLCQVDVNIPQMLAQAIPQVEHFNNDVPLPQQTYEQFTTTDPKENEHETAGPMELKPDTVFNYYRPESAHIPQPEDFSNTSAASEPQQKLEIITDSNEIQIQQTRFDPSPLESQSNPFLESDQKEFSEIFQHNPFQQPSAGFPDGSQNPFHISPGGSVSQHEQPLPAYQPTGISNGQDQYIAEQTDATSSESRSLSQVLPKLNPSPQAMDSHCQSENLVDQQEVPRQSNSTTELYVHTRPEESETGVAEHTLIPSDNAERETDHQLSNQSTWTMFSRSQEGLIFEMDTESESSSDSGVRLENDSASTSRETKTVDEDYGTADQERLFPPLQIFSDIIDITTTVNSQGVPLKLPPPPRQVHRKRTDISVCANTEHPACFHSIHGKDSESQQTSLEDTYVVQETGLAPDTKIPVEEHQGTLRLQGSGILESRSVETHSVSSDTDLSATGNSVSEIESDLLAESKLDELTHELSDNSISGIVCQVFESIKDEDETIFTSEEADDSSVDGEMAKTSIHDDIAPLLVQNDEPIQYVNLRDLPEDFHVLQKRPSTTSSTDDSSTSTDSSLSENEMPYSKLHEGCSDTSDQGL</sequence>
<evidence type="ECO:0000313" key="5">
    <source>
        <dbReference type="EMBL" id="KAJ7374168.1"/>
    </source>
</evidence>
<evidence type="ECO:0000256" key="2">
    <source>
        <dbReference type="SAM" id="MobiDB-lite"/>
    </source>
</evidence>
<dbReference type="GO" id="GO:0016020">
    <property type="term" value="C:membrane"/>
    <property type="evidence" value="ECO:0007669"/>
    <property type="project" value="UniProtKB-SubCell"/>
</dbReference>
<protein>
    <recommendedName>
        <fullName evidence="4">Major facilitator superfamily (MFS) profile domain-containing protein</fullName>
    </recommendedName>
</protein>
<evidence type="ECO:0000259" key="4">
    <source>
        <dbReference type="PROSITE" id="PS50850"/>
    </source>
</evidence>
<feature type="region of interest" description="Disordered" evidence="2">
    <location>
        <begin position="1156"/>
        <end position="1185"/>
    </location>
</feature>
<keyword evidence="3" id="KW-1133">Transmembrane helix</keyword>
<dbReference type="Proteomes" id="UP001163046">
    <property type="component" value="Unassembled WGS sequence"/>
</dbReference>
<dbReference type="InterPro" id="IPR020846">
    <property type="entry name" value="MFS_dom"/>
</dbReference>
<feature type="transmembrane region" description="Helical" evidence="3">
    <location>
        <begin position="12"/>
        <end position="30"/>
    </location>
</feature>
<feature type="region of interest" description="Disordered" evidence="2">
    <location>
        <begin position="602"/>
        <end position="622"/>
    </location>
</feature>
<dbReference type="InterPro" id="IPR050327">
    <property type="entry name" value="Proton-linked_MCT"/>
</dbReference>
<feature type="compositionally biased region" description="Polar residues" evidence="2">
    <location>
        <begin position="1003"/>
        <end position="1031"/>
    </location>
</feature>
<feature type="region of interest" description="Disordered" evidence="2">
    <location>
        <begin position="681"/>
        <end position="705"/>
    </location>
</feature>
<accession>A0A9W9Z5I0</accession>
<feature type="compositionally biased region" description="Polar residues" evidence="2">
    <location>
        <begin position="1054"/>
        <end position="1066"/>
    </location>
</feature>
<dbReference type="InterPro" id="IPR036259">
    <property type="entry name" value="MFS_trans_sf"/>
</dbReference>
<feature type="region of interest" description="Disordered" evidence="2">
    <location>
        <begin position="1414"/>
        <end position="1455"/>
    </location>
</feature>
<dbReference type="PANTHER" id="PTHR11360">
    <property type="entry name" value="MONOCARBOXYLATE TRANSPORTER"/>
    <property type="match status" value="1"/>
</dbReference>
<feature type="compositionally biased region" description="Low complexity" evidence="2">
    <location>
        <begin position="769"/>
        <end position="783"/>
    </location>
</feature>
<name>A0A9W9Z5I0_9CNID</name>
<keyword evidence="6" id="KW-1185">Reference proteome</keyword>
<feature type="transmembrane region" description="Helical" evidence="3">
    <location>
        <begin position="68"/>
        <end position="90"/>
    </location>
</feature>
<feature type="compositionally biased region" description="Low complexity" evidence="2">
    <location>
        <begin position="1417"/>
        <end position="1432"/>
    </location>
</feature>
<comment type="caution">
    <text evidence="5">The sequence shown here is derived from an EMBL/GenBank/DDBJ whole genome shotgun (WGS) entry which is preliminary data.</text>
</comment>
<dbReference type="InterPro" id="IPR011701">
    <property type="entry name" value="MFS"/>
</dbReference>
<feature type="transmembrane region" description="Helical" evidence="3">
    <location>
        <begin position="102"/>
        <end position="121"/>
    </location>
</feature>
<dbReference type="Pfam" id="PF07690">
    <property type="entry name" value="MFS_1"/>
    <property type="match status" value="1"/>
</dbReference>
<dbReference type="EMBL" id="MU826829">
    <property type="protein sequence ID" value="KAJ7374168.1"/>
    <property type="molecule type" value="Genomic_DNA"/>
</dbReference>
<keyword evidence="3" id="KW-0472">Membrane</keyword>
<organism evidence="5 6">
    <name type="scientific">Desmophyllum pertusum</name>
    <dbReference type="NCBI Taxonomy" id="174260"/>
    <lineage>
        <taxon>Eukaryota</taxon>
        <taxon>Metazoa</taxon>
        <taxon>Cnidaria</taxon>
        <taxon>Anthozoa</taxon>
        <taxon>Hexacorallia</taxon>
        <taxon>Scleractinia</taxon>
        <taxon>Caryophylliina</taxon>
        <taxon>Caryophylliidae</taxon>
        <taxon>Desmophyllum</taxon>
    </lineage>
</organism>
<feature type="compositionally biased region" description="Polar residues" evidence="2">
    <location>
        <begin position="1073"/>
        <end position="1102"/>
    </location>
</feature>
<dbReference type="SUPFAM" id="SSF103473">
    <property type="entry name" value="MFS general substrate transporter"/>
    <property type="match status" value="1"/>
</dbReference>
<evidence type="ECO:0000256" key="1">
    <source>
        <dbReference type="ARBA" id="ARBA00004141"/>
    </source>
</evidence>
<proteinExistence type="predicted"/>
<dbReference type="OrthoDB" id="5968778at2759"/>
<reference evidence="5" key="1">
    <citation type="submission" date="2023-01" db="EMBL/GenBank/DDBJ databases">
        <title>Genome assembly of the deep-sea coral Lophelia pertusa.</title>
        <authorList>
            <person name="Herrera S."/>
            <person name="Cordes E."/>
        </authorList>
    </citation>
    <scope>NUCLEOTIDE SEQUENCE</scope>
    <source>
        <strain evidence="5">USNM1676648</strain>
        <tissue evidence="5">Polyp</tissue>
    </source>
</reference>
<dbReference type="GO" id="GO:0022857">
    <property type="term" value="F:transmembrane transporter activity"/>
    <property type="evidence" value="ECO:0007669"/>
    <property type="project" value="InterPro"/>
</dbReference>
<comment type="subcellular location">
    <subcellularLocation>
        <location evidence="1">Membrane</location>
        <topology evidence="1">Multi-pass membrane protein</topology>
    </subcellularLocation>
</comment>
<dbReference type="PANTHER" id="PTHR11360:SF251">
    <property type="entry name" value="MAJOR FACILITATOR SUPERFAMILY (MFS) PROFILE DOMAIN-CONTAINING PROTEIN"/>
    <property type="match status" value="1"/>
</dbReference>
<feature type="region of interest" description="Disordered" evidence="2">
    <location>
        <begin position="1003"/>
        <end position="1116"/>
    </location>
</feature>
<feature type="transmembrane region" description="Helical" evidence="3">
    <location>
        <begin position="42"/>
        <end position="62"/>
    </location>
</feature>
<dbReference type="PROSITE" id="PS50850">
    <property type="entry name" value="MFS"/>
    <property type="match status" value="1"/>
</dbReference>
<dbReference type="Gene3D" id="1.20.1250.20">
    <property type="entry name" value="MFS general substrate transporter like domains"/>
    <property type="match status" value="1"/>
</dbReference>
<feature type="domain" description="Major facilitator superfamily (MFS) profile" evidence="4">
    <location>
        <begin position="1"/>
        <end position="157"/>
    </location>
</feature>
<evidence type="ECO:0000313" key="6">
    <source>
        <dbReference type="Proteomes" id="UP001163046"/>
    </source>
</evidence>
<keyword evidence="3" id="KW-0812">Transmembrane</keyword>
<feature type="compositionally biased region" description="Polar residues" evidence="2">
    <location>
        <begin position="440"/>
        <end position="456"/>
    </location>
</feature>
<gene>
    <name evidence="5" type="ORF">OS493_009510</name>
</gene>